<evidence type="ECO:0000256" key="1">
    <source>
        <dbReference type="ARBA" id="ARBA00004613"/>
    </source>
</evidence>
<gene>
    <name evidence="8" type="primary">LOC117648470</name>
</gene>
<reference evidence="8" key="1">
    <citation type="submission" date="2025-08" db="UniProtKB">
        <authorList>
            <consortium name="RefSeq"/>
        </authorList>
    </citation>
    <scope>IDENTIFICATION</scope>
    <source>
        <tissue evidence="8">Total insect</tissue>
    </source>
</reference>
<name>A0A6P8Z911_THRPL</name>
<sequence>MHATLLCLCAAVLGAAAQSRLLDSTGNVLTLFDEFSKIQFTVLTNSRNASFPIHNASDLLADPSFDASKPTVLYIHGYLESQDSDSVGKMARAFQRRGEHNFVLVDWSQYVGAPYLSAHLRVTAAGAAVAGAVHLMVDNGLSREGFWPIGHSLGGQLAGVMAKYLNFKPYRITGRQWARRPFWVDVIHTDSGVFGSDRNEGTVDFWPNGGRRTQPGCSVSQTGSPSDSLLFCSHQRSWEFFAESVNDETAFPAVSCRSWLAFQRGSCPPNDSNVVYMGFPAPAAHQRGVFYLRTGGVSPFGLGEEGDRPEKVVVAATSTTTESTGRLG</sequence>
<dbReference type="KEGG" id="tpal:117648470"/>
<evidence type="ECO:0000313" key="8">
    <source>
        <dbReference type="RefSeq" id="XP_034246866.1"/>
    </source>
</evidence>
<keyword evidence="5" id="KW-0732">Signal</keyword>
<dbReference type="InParanoid" id="A0A6P8Z911"/>
<dbReference type="GO" id="GO:0017171">
    <property type="term" value="F:serine hydrolase activity"/>
    <property type="evidence" value="ECO:0007669"/>
    <property type="project" value="TreeGrafter"/>
</dbReference>
<evidence type="ECO:0000259" key="6">
    <source>
        <dbReference type="Pfam" id="PF00151"/>
    </source>
</evidence>
<dbReference type="InterPro" id="IPR000734">
    <property type="entry name" value="TAG_lipase"/>
</dbReference>
<comment type="subcellular location">
    <subcellularLocation>
        <location evidence="1">Secreted</location>
    </subcellularLocation>
</comment>
<dbReference type="PANTHER" id="PTHR11610:SF37">
    <property type="entry name" value="GH01208P"/>
    <property type="match status" value="1"/>
</dbReference>
<dbReference type="Pfam" id="PF00151">
    <property type="entry name" value="Lipase"/>
    <property type="match status" value="1"/>
</dbReference>
<accession>A0A6P8Z911</accession>
<feature type="domain" description="Lipase" evidence="6">
    <location>
        <begin position="34"/>
        <end position="300"/>
    </location>
</feature>
<dbReference type="InterPro" id="IPR013818">
    <property type="entry name" value="Lipase"/>
</dbReference>
<dbReference type="GO" id="GO:0005615">
    <property type="term" value="C:extracellular space"/>
    <property type="evidence" value="ECO:0007669"/>
    <property type="project" value="TreeGrafter"/>
</dbReference>
<dbReference type="OrthoDB" id="199913at2759"/>
<dbReference type="Gene3D" id="3.40.50.1820">
    <property type="entry name" value="alpha/beta hydrolase"/>
    <property type="match status" value="1"/>
</dbReference>
<evidence type="ECO:0000313" key="7">
    <source>
        <dbReference type="Proteomes" id="UP000515158"/>
    </source>
</evidence>
<dbReference type="GO" id="GO:0016042">
    <property type="term" value="P:lipid catabolic process"/>
    <property type="evidence" value="ECO:0007669"/>
    <property type="project" value="TreeGrafter"/>
</dbReference>
<evidence type="ECO:0000256" key="4">
    <source>
        <dbReference type="RuleBase" id="RU004262"/>
    </source>
</evidence>
<comment type="similarity">
    <text evidence="2 4">Belongs to the AB hydrolase superfamily. Lipase family.</text>
</comment>
<evidence type="ECO:0000256" key="2">
    <source>
        <dbReference type="ARBA" id="ARBA00010701"/>
    </source>
</evidence>
<feature type="chain" id="PRO_5027947844" evidence="5">
    <location>
        <begin position="18"/>
        <end position="328"/>
    </location>
</feature>
<dbReference type="SUPFAM" id="SSF53474">
    <property type="entry name" value="alpha/beta-Hydrolases"/>
    <property type="match status" value="1"/>
</dbReference>
<dbReference type="InterPro" id="IPR029058">
    <property type="entry name" value="AB_hydrolase_fold"/>
</dbReference>
<dbReference type="AlphaFoldDB" id="A0A6P8Z911"/>
<dbReference type="PRINTS" id="PR00821">
    <property type="entry name" value="TAGLIPASE"/>
</dbReference>
<evidence type="ECO:0000256" key="3">
    <source>
        <dbReference type="ARBA" id="ARBA00022525"/>
    </source>
</evidence>
<dbReference type="PANTHER" id="PTHR11610">
    <property type="entry name" value="LIPASE"/>
    <property type="match status" value="1"/>
</dbReference>
<dbReference type="GeneID" id="117648470"/>
<evidence type="ECO:0000256" key="5">
    <source>
        <dbReference type="SAM" id="SignalP"/>
    </source>
</evidence>
<keyword evidence="3" id="KW-0964">Secreted</keyword>
<proteinExistence type="inferred from homology"/>
<dbReference type="FunCoup" id="A0A6P8Z911">
    <property type="interactions" value="14"/>
</dbReference>
<organism evidence="8">
    <name type="scientific">Thrips palmi</name>
    <name type="common">Melon thrips</name>
    <dbReference type="NCBI Taxonomy" id="161013"/>
    <lineage>
        <taxon>Eukaryota</taxon>
        <taxon>Metazoa</taxon>
        <taxon>Ecdysozoa</taxon>
        <taxon>Arthropoda</taxon>
        <taxon>Hexapoda</taxon>
        <taxon>Insecta</taxon>
        <taxon>Pterygota</taxon>
        <taxon>Neoptera</taxon>
        <taxon>Paraneoptera</taxon>
        <taxon>Thysanoptera</taxon>
        <taxon>Terebrantia</taxon>
        <taxon>Thripoidea</taxon>
        <taxon>Thripidae</taxon>
        <taxon>Thrips</taxon>
    </lineage>
</organism>
<dbReference type="Proteomes" id="UP000515158">
    <property type="component" value="Unplaced"/>
</dbReference>
<dbReference type="GO" id="GO:0016298">
    <property type="term" value="F:lipase activity"/>
    <property type="evidence" value="ECO:0007669"/>
    <property type="project" value="InterPro"/>
</dbReference>
<feature type="signal peptide" evidence="5">
    <location>
        <begin position="1"/>
        <end position="17"/>
    </location>
</feature>
<dbReference type="RefSeq" id="XP_034246866.1">
    <property type="nucleotide sequence ID" value="XM_034390975.1"/>
</dbReference>
<keyword evidence="7" id="KW-1185">Reference proteome</keyword>
<protein>
    <submittedName>
        <fullName evidence="8">Pancreatic triacylglycerol lipase-like</fullName>
    </submittedName>
</protein>